<evidence type="ECO:0000256" key="14">
    <source>
        <dbReference type="HAMAP-Rule" id="MF_01006"/>
    </source>
</evidence>
<keyword evidence="14" id="KW-0961">Cell wall biogenesis/degradation</keyword>
<keyword evidence="10 14" id="KW-0046">Antibiotic resistance</keyword>
<feature type="transmembrane region" description="Helical" evidence="14">
    <location>
        <begin position="175"/>
        <end position="192"/>
    </location>
</feature>
<keyword evidence="9 14" id="KW-0472">Membrane</keyword>
<evidence type="ECO:0000256" key="10">
    <source>
        <dbReference type="ARBA" id="ARBA00023251"/>
    </source>
</evidence>
<comment type="miscellaneous">
    <text evidence="14">Bacitracin is thought to be involved in the inhibition of peptidoglycan synthesis by sequestering undecaprenyl diphosphate, thereby reducing the pool of lipid carrier available.</text>
</comment>
<keyword evidence="16" id="KW-1185">Reference proteome</keyword>
<evidence type="ECO:0000256" key="9">
    <source>
        <dbReference type="ARBA" id="ARBA00023136"/>
    </source>
</evidence>
<comment type="function">
    <text evidence="14">Catalyzes the dephosphorylation of undecaprenyl diphosphate (UPP). Confers resistance to bacitracin.</text>
</comment>
<keyword evidence="14" id="KW-0133">Cell shape</keyword>
<feature type="transmembrane region" description="Helical" evidence="14">
    <location>
        <begin position="44"/>
        <end position="62"/>
    </location>
</feature>
<dbReference type="NCBIfam" id="TIGR00753">
    <property type="entry name" value="undec_PP_bacA"/>
    <property type="match status" value="1"/>
</dbReference>
<keyword evidence="7 14" id="KW-0378">Hydrolase</keyword>
<evidence type="ECO:0000256" key="12">
    <source>
        <dbReference type="ARBA" id="ARBA00032932"/>
    </source>
</evidence>
<evidence type="ECO:0000256" key="8">
    <source>
        <dbReference type="ARBA" id="ARBA00022989"/>
    </source>
</evidence>
<feature type="transmembrane region" description="Helical" evidence="14">
    <location>
        <begin position="238"/>
        <end position="255"/>
    </location>
</feature>
<evidence type="ECO:0000256" key="5">
    <source>
        <dbReference type="ARBA" id="ARBA00022475"/>
    </source>
</evidence>
<keyword evidence="8 14" id="KW-1133">Transmembrane helix</keyword>
<keyword evidence="5 14" id="KW-1003">Cell membrane</keyword>
<dbReference type="PANTHER" id="PTHR30622:SF3">
    <property type="entry name" value="UNDECAPRENYL-DIPHOSPHATASE"/>
    <property type="match status" value="1"/>
</dbReference>
<evidence type="ECO:0000256" key="11">
    <source>
        <dbReference type="ARBA" id="ARBA00032707"/>
    </source>
</evidence>
<gene>
    <name evidence="14" type="primary">uppP</name>
    <name evidence="15" type="ORF">BROSI_A2523</name>
</gene>
<dbReference type="NCBIfam" id="NF001390">
    <property type="entry name" value="PRK00281.1-4"/>
    <property type="match status" value="1"/>
</dbReference>
<evidence type="ECO:0000256" key="1">
    <source>
        <dbReference type="ARBA" id="ARBA00004651"/>
    </source>
</evidence>
<comment type="catalytic activity">
    <reaction evidence="13 14">
        <text>di-trans,octa-cis-undecaprenyl diphosphate + H2O = di-trans,octa-cis-undecaprenyl phosphate + phosphate + H(+)</text>
        <dbReference type="Rhea" id="RHEA:28094"/>
        <dbReference type="ChEBI" id="CHEBI:15377"/>
        <dbReference type="ChEBI" id="CHEBI:15378"/>
        <dbReference type="ChEBI" id="CHEBI:43474"/>
        <dbReference type="ChEBI" id="CHEBI:58405"/>
        <dbReference type="ChEBI" id="CHEBI:60392"/>
        <dbReference type="EC" id="3.6.1.27"/>
    </reaction>
</comment>
<comment type="subcellular location">
    <subcellularLocation>
        <location evidence="1 14">Cell membrane</location>
        <topology evidence="1 14">Multi-pass membrane protein</topology>
    </subcellularLocation>
</comment>
<name>A0ABQ0JZB0_9BACT</name>
<keyword evidence="6 14" id="KW-0812">Transmembrane</keyword>
<feature type="transmembrane region" description="Helical" evidence="14">
    <location>
        <begin position="71"/>
        <end position="89"/>
    </location>
</feature>
<dbReference type="Proteomes" id="UP000032309">
    <property type="component" value="Unassembled WGS sequence"/>
</dbReference>
<dbReference type="RefSeq" id="WP_052564044.1">
    <property type="nucleotide sequence ID" value="NZ_BAFN01000001.1"/>
</dbReference>
<evidence type="ECO:0000313" key="16">
    <source>
        <dbReference type="Proteomes" id="UP000032309"/>
    </source>
</evidence>
<dbReference type="HAMAP" id="MF_01006">
    <property type="entry name" value="Undec_diphosphatase"/>
    <property type="match status" value="1"/>
</dbReference>
<dbReference type="InterPro" id="IPR003824">
    <property type="entry name" value="UppP"/>
</dbReference>
<dbReference type="Pfam" id="PF02673">
    <property type="entry name" value="BacA"/>
    <property type="match status" value="1"/>
</dbReference>
<protein>
    <recommendedName>
        <fullName evidence="4 14">Undecaprenyl-diphosphatase</fullName>
        <ecNumber evidence="3 14">3.6.1.27</ecNumber>
    </recommendedName>
    <alternativeName>
        <fullName evidence="12 14">Bacitracin resistance protein</fullName>
    </alternativeName>
    <alternativeName>
        <fullName evidence="11 14">Undecaprenyl pyrophosphate phosphatase</fullName>
    </alternativeName>
</protein>
<accession>A0ABQ0JZB0</accession>
<proteinExistence type="inferred from homology"/>
<evidence type="ECO:0000256" key="7">
    <source>
        <dbReference type="ARBA" id="ARBA00022801"/>
    </source>
</evidence>
<sequence length="259" mass="28837">MTYLEALILAIIEGITEFLPVSSTGHMVIASTFMGISNNTLTKNFEIVIQLGAILSVVVLYWRKFFTAFRFYLKLAFAFLPAAVVGFVLEDYIDYLLANVWVVIASLFLGGIVLIFADRWFKHAEGMEEQEISWFQAFKIGCFQCIAMIPGVSRAAATIIGGMVVGLNRRTAAEFSFFLAVPTMLGASAKKMMGSYKTIQHPDIVILLLGSFIAFVVAMFAIKAFIGFLKQHGFKWFGYYRIVVGVALAIVAFMMKMDM</sequence>
<feature type="transmembrane region" description="Helical" evidence="14">
    <location>
        <begin position="95"/>
        <end position="117"/>
    </location>
</feature>
<evidence type="ECO:0000256" key="4">
    <source>
        <dbReference type="ARBA" id="ARBA00021581"/>
    </source>
</evidence>
<reference evidence="16" key="1">
    <citation type="journal article" date="2015" name="Genome Announc.">
        <title>Draft Genome Sequence of an Anaerobic Ammonium-Oxidizing Bacterium, "Candidatus Brocadia sinica".</title>
        <authorList>
            <person name="Oshiki M."/>
            <person name="Shinyako-Hata K."/>
            <person name="Satoh H."/>
            <person name="Okabe S."/>
        </authorList>
    </citation>
    <scope>NUCLEOTIDE SEQUENCE [LARGE SCALE GENOMIC DNA]</scope>
    <source>
        <strain evidence="16">JPN1</strain>
    </source>
</reference>
<dbReference type="PANTHER" id="PTHR30622">
    <property type="entry name" value="UNDECAPRENYL-DIPHOSPHATASE"/>
    <property type="match status" value="1"/>
</dbReference>
<feature type="transmembrane region" description="Helical" evidence="14">
    <location>
        <begin position="204"/>
        <end position="226"/>
    </location>
</feature>
<keyword evidence="14" id="KW-0573">Peptidoglycan synthesis</keyword>
<evidence type="ECO:0000256" key="13">
    <source>
        <dbReference type="ARBA" id="ARBA00047594"/>
    </source>
</evidence>
<evidence type="ECO:0000313" key="15">
    <source>
        <dbReference type="EMBL" id="GAN33988.1"/>
    </source>
</evidence>
<comment type="similarity">
    <text evidence="2 14">Belongs to the UppP family.</text>
</comment>
<organism evidence="15 16">
    <name type="scientific">Candidatus Brocadia sinica JPN1</name>
    <dbReference type="NCBI Taxonomy" id="1197129"/>
    <lineage>
        <taxon>Bacteria</taxon>
        <taxon>Pseudomonadati</taxon>
        <taxon>Planctomycetota</taxon>
        <taxon>Candidatus Brocadiia</taxon>
        <taxon>Candidatus Brocadiales</taxon>
        <taxon>Candidatus Brocadiaceae</taxon>
        <taxon>Candidatus Brocadia</taxon>
    </lineage>
</organism>
<evidence type="ECO:0000256" key="3">
    <source>
        <dbReference type="ARBA" id="ARBA00012374"/>
    </source>
</evidence>
<comment type="caution">
    <text evidence="15">The sequence shown here is derived from an EMBL/GenBank/DDBJ whole genome shotgun (WGS) entry which is preliminary data.</text>
</comment>
<dbReference type="EC" id="3.6.1.27" evidence="3 14"/>
<evidence type="ECO:0000256" key="6">
    <source>
        <dbReference type="ARBA" id="ARBA00022692"/>
    </source>
</evidence>
<evidence type="ECO:0000256" key="2">
    <source>
        <dbReference type="ARBA" id="ARBA00010621"/>
    </source>
</evidence>
<dbReference type="EMBL" id="BAFN01000001">
    <property type="protein sequence ID" value="GAN33988.1"/>
    <property type="molecule type" value="Genomic_DNA"/>
</dbReference>